<evidence type="ECO:0000256" key="2">
    <source>
        <dbReference type="ARBA" id="ARBA00022475"/>
    </source>
</evidence>
<evidence type="ECO:0000256" key="4">
    <source>
        <dbReference type="ARBA" id="ARBA00022989"/>
    </source>
</evidence>
<feature type="transmembrane region" description="Helical" evidence="6">
    <location>
        <begin position="129"/>
        <end position="146"/>
    </location>
</feature>
<evidence type="ECO:0000256" key="6">
    <source>
        <dbReference type="RuleBase" id="RU363042"/>
    </source>
</evidence>
<dbReference type="GO" id="GO:0005886">
    <property type="term" value="C:plasma membrane"/>
    <property type="evidence" value="ECO:0007669"/>
    <property type="project" value="UniProtKB-SubCell"/>
</dbReference>
<proteinExistence type="inferred from homology"/>
<dbReference type="Pfam" id="PF03706">
    <property type="entry name" value="LPG_synthase_TM"/>
    <property type="match status" value="1"/>
</dbReference>
<feature type="transmembrane region" description="Helical" evidence="6">
    <location>
        <begin position="7"/>
        <end position="29"/>
    </location>
</feature>
<evidence type="ECO:0000256" key="1">
    <source>
        <dbReference type="ARBA" id="ARBA00004651"/>
    </source>
</evidence>
<sequence length="337" mass="38221">MINKRFNLIIVTITFGVFMTFFLFTQGLGSMLRAITALHPSWLLLAVGILFLSWMFEMLALYTIINSKHRIEQVLLRSFKFQMIGQFFGAISPFSAGSHPAQLYAMTKNGIPAGEAGSILMIKFMIHQIVNIVILIISFLCMFRYFNEKVHYFSYLCGIGFTVHLAVLMVTILFSTHQQLSKRLLTIVMKGLQRTRLVKNADAVLRNMELELAHFHENASFLSKRIKMCLLASLFTFLQYAAYFSIPYCIYRSFGLHAADLWTLINAQIFLFNFMAVIPLPGAAGGAEGGFYFIYSLFFASNSILPALFVWRALSYYVSIAVSSLFTLVLPNANKSR</sequence>
<evidence type="ECO:0000256" key="3">
    <source>
        <dbReference type="ARBA" id="ARBA00022692"/>
    </source>
</evidence>
<dbReference type="AlphaFoldDB" id="A0A6C0NUJ3"/>
<dbReference type="InterPro" id="IPR022791">
    <property type="entry name" value="L-PG_synthase/AglD"/>
</dbReference>
<dbReference type="EMBL" id="CP048286">
    <property type="protein sequence ID" value="QHW29847.1"/>
    <property type="molecule type" value="Genomic_DNA"/>
</dbReference>
<feature type="transmembrane region" description="Helical" evidence="6">
    <location>
        <begin position="228"/>
        <end position="246"/>
    </location>
</feature>
<gene>
    <name evidence="6" type="primary">mprF</name>
    <name evidence="7" type="ORF">GZH47_02705</name>
</gene>
<evidence type="ECO:0000256" key="5">
    <source>
        <dbReference type="ARBA" id="ARBA00023136"/>
    </source>
</evidence>
<dbReference type="GO" id="GO:0050071">
    <property type="term" value="F:phosphatidylglycerol lysyltransferase activity"/>
    <property type="evidence" value="ECO:0007669"/>
    <property type="project" value="UniProtKB-EC"/>
</dbReference>
<dbReference type="GO" id="GO:0006629">
    <property type="term" value="P:lipid metabolic process"/>
    <property type="evidence" value="ECO:0007669"/>
    <property type="project" value="UniProtKB-KW"/>
</dbReference>
<protein>
    <recommendedName>
        <fullName evidence="6">Phosphatidylglycerol lysyltransferase</fullName>
        <ecNumber evidence="6">2.3.2.3</ecNumber>
    </recommendedName>
    <alternativeName>
        <fullName evidence="6">Lysylphosphatidylglycerol synthase</fullName>
    </alternativeName>
</protein>
<keyword evidence="2" id="KW-1003">Cell membrane</keyword>
<comment type="function">
    <text evidence="6">Catalyzes the transfer of a lysyl group from L-lysyl-tRNA(Lys) to membrane-bound phosphatidylglycerol (PG), which produces lysylphosphatidylglycerol (LPG), a major component of the bacterial membrane with a positive net charge. LPG synthesis contributes to bacterial virulence as it is involved in the resistance mechanism against cationic antimicrobial peptides (CAMP) produces by the host's immune system (defensins, cathelicidins) and by the competing microorganisms.</text>
</comment>
<dbReference type="NCBIfam" id="TIGR00374">
    <property type="entry name" value="flippase-like domain"/>
    <property type="match status" value="1"/>
</dbReference>
<feature type="transmembrane region" description="Helical" evidence="6">
    <location>
        <begin position="152"/>
        <end position="174"/>
    </location>
</feature>
<keyword evidence="3 6" id="KW-0812">Transmembrane</keyword>
<dbReference type="KEGG" id="prz:GZH47_02705"/>
<dbReference type="Proteomes" id="UP000479114">
    <property type="component" value="Chromosome"/>
</dbReference>
<organism evidence="7 8">
    <name type="scientific">Paenibacillus rhizovicinus</name>
    <dbReference type="NCBI Taxonomy" id="2704463"/>
    <lineage>
        <taxon>Bacteria</taxon>
        <taxon>Bacillati</taxon>
        <taxon>Bacillota</taxon>
        <taxon>Bacilli</taxon>
        <taxon>Bacillales</taxon>
        <taxon>Paenibacillaceae</taxon>
        <taxon>Paenibacillus</taxon>
    </lineage>
</organism>
<keyword evidence="6" id="KW-0443">Lipid metabolism</keyword>
<dbReference type="GO" id="GO:0046677">
    <property type="term" value="P:response to antibiotic"/>
    <property type="evidence" value="ECO:0007669"/>
    <property type="project" value="UniProtKB-KW"/>
</dbReference>
<keyword evidence="8" id="KW-1185">Reference proteome</keyword>
<keyword evidence="6" id="KW-0808">Transferase</keyword>
<dbReference type="PANTHER" id="PTHR37693:SF1">
    <property type="entry name" value="INTEGRAL MEMBRANE PROTEIN"/>
    <property type="match status" value="1"/>
</dbReference>
<dbReference type="PANTHER" id="PTHR37693">
    <property type="entry name" value="PHOSPHATIDYLGLYCEROL LYSYLTRANSFERASE"/>
    <property type="match status" value="1"/>
</dbReference>
<comment type="catalytic activity">
    <reaction evidence="6">
        <text>L-lysyl-tRNA(Lys) + a 1,2-diacyl-sn-glycero-3-phospho-(1'-sn-glycerol) = a 1,2-diacyl-sn-glycero-3-phospho-1'-(3'-O-L-lysyl)-sn-glycerol + tRNA(Lys)</text>
        <dbReference type="Rhea" id="RHEA:10668"/>
        <dbReference type="Rhea" id="RHEA-COMP:9696"/>
        <dbReference type="Rhea" id="RHEA-COMP:9697"/>
        <dbReference type="ChEBI" id="CHEBI:64716"/>
        <dbReference type="ChEBI" id="CHEBI:75792"/>
        <dbReference type="ChEBI" id="CHEBI:78442"/>
        <dbReference type="ChEBI" id="CHEBI:78529"/>
        <dbReference type="EC" id="2.3.2.3"/>
    </reaction>
</comment>
<name>A0A6C0NUJ3_9BACL</name>
<keyword evidence="6" id="KW-0046">Antibiotic resistance</keyword>
<keyword evidence="5 6" id="KW-0472">Membrane</keyword>
<dbReference type="RefSeq" id="WP_162638416.1">
    <property type="nucleotide sequence ID" value="NZ_CP048286.1"/>
</dbReference>
<dbReference type="EC" id="2.3.2.3" evidence="6"/>
<comment type="similarity">
    <text evidence="6">Belongs to the LPG synthase family.</text>
</comment>
<evidence type="ECO:0000313" key="8">
    <source>
        <dbReference type="Proteomes" id="UP000479114"/>
    </source>
</evidence>
<comment type="subcellular location">
    <subcellularLocation>
        <location evidence="1 6">Cell membrane</location>
        <topology evidence="1 6">Multi-pass membrane protein</topology>
    </subcellularLocation>
</comment>
<keyword evidence="4 6" id="KW-1133">Transmembrane helix</keyword>
<accession>A0A6C0NUJ3</accession>
<feature type="transmembrane region" description="Helical" evidence="6">
    <location>
        <begin position="41"/>
        <end position="65"/>
    </location>
</feature>
<feature type="transmembrane region" description="Helical" evidence="6">
    <location>
        <begin position="316"/>
        <end position="333"/>
    </location>
</feature>
<reference evidence="7 8" key="1">
    <citation type="submission" date="2020-02" db="EMBL/GenBank/DDBJ databases">
        <title>Paenibacillus sp. nov., isolated from rhizosphere soil of tomato.</title>
        <authorList>
            <person name="Weon H.-Y."/>
            <person name="Lee S.A."/>
        </authorList>
    </citation>
    <scope>NUCLEOTIDE SEQUENCE [LARGE SCALE GENOMIC DNA]</scope>
    <source>
        <strain evidence="7 8">14171R-81</strain>
    </source>
</reference>
<evidence type="ECO:0000313" key="7">
    <source>
        <dbReference type="EMBL" id="QHW29847.1"/>
    </source>
</evidence>